<dbReference type="Proteomes" id="UP000318815">
    <property type="component" value="Unassembled WGS sequence"/>
</dbReference>
<dbReference type="EMBL" id="VOHS01000051">
    <property type="protein sequence ID" value="TWV93977.1"/>
    <property type="molecule type" value="Genomic_DNA"/>
</dbReference>
<comment type="caution">
    <text evidence="2">The sequence shown here is derived from an EMBL/GenBank/DDBJ whole genome shotgun (WGS) entry which is preliminary data.</text>
</comment>
<proteinExistence type="predicted"/>
<protein>
    <submittedName>
        <fullName evidence="2">Uncharacterized protein</fullName>
    </submittedName>
</protein>
<organism evidence="2 3">
    <name type="scientific">Chitinophaga pinensis</name>
    <dbReference type="NCBI Taxonomy" id="79329"/>
    <lineage>
        <taxon>Bacteria</taxon>
        <taxon>Pseudomonadati</taxon>
        <taxon>Bacteroidota</taxon>
        <taxon>Chitinophagia</taxon>
        <taxon>Chitinophagales</taxon>
        <taxon>Chitinophagaceae</taxon>
        <taxon>Chitinophaga</taxon>
    </lineage>
</organism>
<gene>
    <name evidence="2" type="ORF">FEF09_26505</name>
</gene>
<evidence type="ECO:0000313" key="3">
    <source>
        <dbReference type="Proteomes" id="UP000318815"/>
    </source>
</evidence>
<name>A0A5C6LJE1_9BACT</name>
<accession>A0A5C6LJE1</accession>
<feature type="transmembrane region" description="Helical" evidence="1">
    <location>
        <begin position="43"/>
        <end position="64"/>
    </location>
</feature>
<evidence type="ECO:0000256" key="1">
    <source>
        <dbReference type="SAM" id="Phobius"/>
    </source>
</evidence>
<dbReference type="OrthoDB" id="662441at2"/>
<keyword evidence="1" id="KW-1133">Transmembrane helix</keyword>
<keyword evidence="1" id="KW-0812">Transmembrane</keyword>
<keyword evidence="1" id="KW-0472">Membrane</keyword>
<sequence>MRNPVFDKKHWLEYLMYGLIAALLYSVLLIIHLKDGNYESLYLLYIGNALFGVAILAYNFKLIYRPYEKQRTVSMLIAAHLTTVIGTIISMIFAAIC</sequence>
<feature type="transmembrane region" description="Helical" evidence="1">
    <location>
        <begin position="76"/>
        <end position="96"/>
    </location>
</feature>
<reference evidence="2 3" key="1">
    <citation type="submission" date="2019-08" db="EMBL/GenBank/DDBJ databases">
        <title>Whole genome sequencing of chitin degrading bacteria Chitinophaga pinensis YS16.</title>
        <authorList>
            <person name="Singh R.P."/>
            <person name="Manchanda G."/>
            <person name="Maurya I.K."/>
            <person name="Joshi N.K."/>
            <person name="Srivastava A.K."/>
        </authorList>
    </citation>
    <scope>NUCLEOTIDE SEQUENCE [LARGE SCALE GENOMIC DNA]</scope>
    <source>
        <strain evidence="2 3">YS-16</strain>
    </source>
</reference>
<dbReference type="AlphaFoldDB" id="A0A5C6LJE1"/>
<evidence type="ECO:0000313" key="2">
    <source>
        <dbReference type="EMBL" id="TWV93977.1"/>
    </source>
</evidence>
<keyword evidence="3" id="KW-1185">Reference proteome</keyword>
<dbReference type="RefSeq" id="WP_146307894.1">
    <property type="nucleotide sequence ID" value="NZ_VOHS01000051.1"/>
</dbReference>
<feature type="transmembrane region" description="Helical" evidence="1">
    <location>
        <begin position="12"/>
        <end position="31"/>
    </location>
</feature>